<gene>
    <name evidence="2" type="ORF">CUV01_19030</name>
    <name evidence="3" type="ORF">CUV01_19365</name>
</gene>
<geneLocation type="plasmid" evidence="2">
    <name>pBM152</name>
</geneLocation>
<dbReference type="EMBL" id="CP025410">
    <property type="protein sequence ID" value="AUH35678.1"/>
    <property type="molecule type" value="Genomic_DNA"/>
</dbReference>
<accession>A0A2K9EKW0</accession>
<protein>
    <submittedName>
        <fullName evidence="2">Uncharacterized protein</fullName>
    </submittedName>
</protein>
<evidence type="ECO:0000313" key="2">
    <source>
        <dbReference type="EMBL" id="AUH35678.1"/>
    </source>
</evidence>
<dbReference type="KEGG" id="paro:CUV01_19030"/>
<organism evidence="2 4">
    <name type="scientific">Paracoccus tegillarcae</name>
    <dbReference type="NCBI Taxonomy" id="1529068"/>
    <lineage>
        <taxon>Bacteria</taxon>
        <taxon>Pseudomonadati</taxon>
        <taxon>Pseudomonadota</taxon>
        <taxon>Alphaproteobacteria</taxon>
        <taxon>Rhodobacterales</taxon>
        <taxon>Paracoccaceae</taxon>
        <taxon>Paracoccus</taxon>
    </lineage>
</organism>
<evidence type="ECO:0000313" key="3">
    <source>
        <dbReference type="EMBL" id="AUH35744.1"/>
    </source>
</evidence>
<proteinExistence type="predicted"/>
<dbReference type="Gene3D" id="3.40.50.1010">
    <property type="entry name" value="5'-nuclease"/>
    <property type="match status" value="1"/>
</dbReference>
<dbReference type="KEGG" id="paro:CUV01_19365"/>
<evidence type="ECO:0000256" key="1">
    <source>
        <dbReference type="SAM" id="MobiDB-lite"/>
    </source>
</evidence>
<geneLocation type="plasmid" evidence="4">
    <name>pbm152</name>
</geneLocation>
<name>A0A2K9EKW0_9RHOB</name>
<feature type="region of interest" description="Disordered" evidence="1">
    <location>
        <begin position="1"/>
        <end position="32"/>
    </location>
</feature>
<reference evidence="2 4" key="1">
    <citation type="submission" date="2017-12" db="EMBL/GenBank/DDBJ databases">
        <authorList>
            <person name="Hurst M.R.H."/>
        </authorList>
    </citation>
    <scope>NUCLEOTIDE SEQUENCE [LARGE SCALE GENOMIC DNA]</scope>
    <source>
        <strain evidence="2 4">BM15</strain>
        <plasmid evidence="2">pBM152</plasmid>
        <plasmid evidence="4">Plasmid pbm152</plasmid>
    </source>
</reference>
<dbReference type="EMBL" id="CP025410">
    <property type="protein sequence ID" value="AUH35744.1"/>
    <property type="molecule type" value="Genomic_DNA"/>
</dbReference>
<sequence length="90" mass="9575">MPSGSDGRTAIARAEHQQVTTSDDRHEGRSDAPWPAAAPLSCALLAALILWPAACHPAQLNMGDALSYACVRAEQVPLLYKGRDFSETVA</sequence>
<dbReference type="AlphaFoldDB" id="A0A2K9EKW0"/>
<keyword evidence="2" id="KW-0614">Plasmid</keyword>
<keyword evidence="4" id="KW-1185">Reference proteome</keyword>
<dbReference type="CDD" id="cd09871">
    <property type="entry name" value="PIN_MtVapC28-VapC30-like"/>
    <property type="match status" value="1"/>
</dbReference>
<evidence type="ECO:0000313" key="4">
    <source>
        <dbReference type="Proteomes" id="UP000233742"/>
    </source>
</evidence>
<dbReference type="Proteomes" id="UP000233742">
    <property type="component" value="Plasmid pBM152"/>
</dbReference>